<dbReference type="Gene3D" id="3.40.50.720">
    <property type="entry name" value="NAD(P)-binding Rossmann-like Domain"/>
    <property type="match status" value="1"/>
</dbReference>
<dbReference type="AlphaFoldDB" id="A0A3B0TEA3"/>
<dbReference type="CDD" id="cd05240">
    <property type="entry name" value="UDP_G4E_3_SDR_e"/>
    <property type="match status" value="1"/>
</dbReference>
<dbReference type="GO" id="GO:0003978">
    <property type="term" value="F:UDP-glucose 4-epimerase activity"/>
    <property type="evidence" value="ECO:0007669"/>
    <property type="project" value="UniProtKB-EC"/>
</dbReference>
<organism evidence="2">
    <name type="scientific">hydrothermal vent metagenome</name>
    <dbReference type="NCBI Taxonomy" id="652676"/>
    <lineage>
        <taxon>unclassified sequences</taxon>
        <taxon>metagenomes</taxon>
        <taxon>ecological metagenomes</taxon>
    </lineage>
</organism>
<feature type="domain" description="NAD-dependent epimerase/dehydratase" evidence="1">
    <location>
        <begin position="5"/>
        <end position="183"/>
    </location>
</feature>
<sequence>MTRSVLVTGASGYLGSLLIADIVADPRSISRLVATDVRTPDRPADGATFIEADVRDPSLADVLRSHDVDVVVHLAAIVSPGRTPDRELEYSVDVGGTKNVLEACIAAGVEKVIVSSSGAAYGYHADNPEWIDEDDPLRGNPTFAYADHKRLVEEMLGHWRSEHPGLRQLIFRPGTILGTNTRNQITDLFDRRFVLGISGSDSPFVFVWDADVVACLRRGIETDASGAYNLAGDGTVTLRQIAGLMGKPYIPVHPSVLAGVLGVMQRLGITQYGPEQIDFLRYRPVLSNMRLKNEFGYTPSKTSEEVFRYFIEARRGTS</sequence>
<evidence type="ECO:0000313" key="2">
    <source>
        <dbReference type="EMBL" id="VAW05296.1"/>
    </source>
</evidence>
<dbReference type="InterPro" id="IPR036291">
    <property type="entry name" value="NAD(P)-bd_dom_sf"/>
</dbReference>
<dbReference type="InterPro" id="IPR050177">
    <property type="entry name" value="Lipid_A_modif_metabolic_enz"/>
</dbReference>
<dbReference type="SUPFAM" id="SSF51735">
    <property type="entry name" value="NAD(P)-binding Rossmann-fold domains"/>
    <property type="match status" value="1"/>
</dbReference>
<proteinExistence type="predicted"/>
<dbReference type="PANTHER" id="PTHR43245">
    <property type="entry name" value="BIFUNCTIONAL POLYMYXIN RESISTANCE PROTEIN ARNA"/>
    <property type="match status" value="1"/>
</dbReference>
<accession>A0A3B0TEA3</accession>
<evidence type="ECO:0000259" key="1">
    <source>
        <dbReference type="Pfam" id="PF01370"/>
    </source>
</evidence>
<dbReference type="Pfam" id="PF01370">
    <property type="entry name" value="Epimerase"/>
    <property type="match status" value="1"/>
</dbReference>
<dbReference type="EMBL" id="UOEI01000424">
    <property type="protein sequence ID" value="VAW05296.1"/>
    <property type="molecule type" value="Genomic_DNA"/>
</dbReference>
<name>A0A3B0TEA3_9ZZZZ</name>
<dbReference type="InterPro" id="IPR001509">
    <property type="entry name" value="Epimerase_deHydtase"/>
</dbReference>
<protein>
    <submittedName>
        <fullName evidence="2">UDP-glucose 4-epimerase</fullName>
        <ecNumber evidence="2">5.1.3.2</ecNumber>
    </submittedName>
</protein>
<gene>
    <name evidence="2" type="ORF">MNBD_ACTINO01-880</name>
</gene>
<dbReference type="EC" id="5.1.3.2" evidence="2"/>
<keyword evidence="2" id="KW-0413">Isomerase</keyword>
<reference evidence="2" key="1">
    <citation type="submission" date="2018-06" db="EMBL/GenBank/DDBJ databases">
        <authorList>
            <person name="Zhirakovskaya E."/>
        </authorList>
    </citation>
    <scope>NUCLEOTIDE SEQUENCE</scope>
</reference>